<name>A0A0M3QKI3_STRPR</name>
<organism evidence="2">
    <name type="scientific">Streptomyces pristinaespiralis</name>
    <dbReference type="NCBI Taxonomy" id="38300"/>
    <lineage>
        <taxon>Bacteria</taxon>
        <taxon>Bacillati</taxon>
        <taxon>Actinomycetota</taxon>
        <taxon>Actinomycetes</taxon>
        <taxon>Kitasatosporales</taxon>
        <taxon>Streptomycetaceae</taxon>
        <taxon>Streptomyces</taxon>
    </lineage>
</organism>
<sequence>MPVPASTDDQWIDGTVGNVGADTQVLGGPLSRRGAWSDVPGPRVFGAEAVGATGSLDEPAGPAGYRWLHQTSPDTMAAPEADASP</sequence>
<dbReference type="EMBL" id="CP011340">
    <property type="protein sequence ID" value="ALC25079.1"/>
    <property type="molecule type" value="Genomic_DNA"/>
</dbReference>
<dbReference type="Proteomes" id="UP000060513">
    <property type="component" value="Chromosome"/>
</dbReference>
<dbReference type="PATRIC" id="fig|38300.4.peg.7084"/>
<proteinExistence type="predicted"/>
<gene>
    <name evidence="2" type="ORF">SPRI_6773</name>
</gene>
<evidence type="ECO:0000256" key="1">
    <source>
        <dbReference type="SAM" id="MobiDB-lite"/>
    </source>
</evidence>
<feature type="region of interest" description="Disordered" evidence="1">
    <location>
        <begin position="52"/>
        <end position="85"/>
    </location>
</feature>
<evidence type="ECO:0000313" key="3">
    <source>
        <dbReference type="Proteomes" id="UP000060513"/>
    </source>
</evidence>
<dbReference type="KEGG" id="spri:SPRI_6773"/>
<dbReference type="AlphaFoldDB" id="A0A0M3QKI3"/>
<accession>A0A0M3QKI3</accession>
<protein>
    <submittedName>
        <fullName evidence="2">Uncharacterized protein</fullName>
    </submittedName>
</protein>
<evidence type="ECO:0000313" key="2">
    <source>
        <dbReference type="EMBL" id="ALC25079.1"/>
    </source>
</evidence>
<reference evidence="2 3" key="1">
    <citation type="submission" date="2015-08" db="EMBL/GenBank/DDBJ databases">
        <title>Genome sequence of the pristinamycin over-producing bacterium Streptomyces pristinaespiralis HCCB10218.</title>
        <authorList>
            <person name="Tian J."/>
            <person name="Yang J."/>
            <person name="Li L."/>
            <person name="Ruan L."/>
            <person name="Wei W."/>
            <person name="Zheng G."/>
            <person name="Wei Z."/>
            <person name="Yang S."/>
            <person name="Ge M."/>
            <person name="Jiang W."/>
            <person name="Lu Y."/>
        </authorList>
    </citation>
    <scope>NUCLEOTIDE SEQUENCE [LARGE SCALE GENOMIC DNA]</scope>
    <source>
        <strain evidence="2 3">HCCB 10218</strain>
    </source>
</reference>